<dbReference type="Proteomes" id="UP000278673">
    <property type="component" value="Unassembled WGS sequence"/>
</dbReference>
<sequence length="1526" mass="166623">MARPSDWSPVDMDRDPTPGDPDEVRELADDLQEFADDVGEALGKIRGLASERAVLDWAGLSADAFRSEFEGVPGNLTKLEDSYALCAQALHTYWPKLQTAQGMADRALDRAISAQADLASAQAALGDAQDWVGRAGEEAERLQREGERENVEPPDEADVRAAARDRQAAEAAAGAARGRVDDAEERLSAARQLALDAQEMREEAARVCAQGIEEASDAGIQNRRWWEKAIKWVTDNWDTLVEVCKVIVAVLGVVVMIIGGPLAWVVLAAALVVLADTLIKYAKGEAGLLDVAFAALDCIPGMKGLTTLGGLARGLKGLASTGLRGLRQGASRLGRRTRGDGVPMNGRNACGDPVDVATGELLMSATDVELPGVLPLVVERHHISTYRSGRWFGSSWASTLDQRLVLDEGGARLFTADGMTLLYPRPIPGEPVFPVEGPRWSLSWDGQPQAPMSVHQPGSGHTLHFAPVDGRPGAELPLIAITDRNDNRIQLAYDNDGAPTDIHHSGGYHLGITTTDGRVTALTLLSDPDQPTLLTYGYDGAGLLAEITNSSGLPLRFSYDEHARMSRWEDRNGYWYSYAYDEQGRCVHTTGTDRALEYRYAYDEAAHRTVVTDSLGHDSVYQFNDSYQLIAHTDPMGHVSTREWDRYDRALTVTDPLGRTTRYAYDDHGNAVSVLRPDGREIAIAYNEFGKATAIAQADGTRWRYEFDAAGNRTAAVDPAGAVTRFRYSDGGALVEVVDALGAATRIAVDPAGLPAAVTEAGGGTTRYERDARGRLTRIIGPTGAVSTWEWTPEGRPSRHTDPNGAVRSWTWDAEGNCLSHTDAAGGVTAYEHGAFDLPVAEIRPDGTRYTFERDTESRIRRVTNAQGLTWEYLRDPAGRVLQETDFDGRTVSYAYDAAGQRVSRTNALGQVITLTRDVLGRIVEKDADGDLTRFDHDPAGRLVRAHRAGDTEAEAAELLLERDALGRVVAESLAGRTVRHAYDALGRRTARTTPSGVVSLWTYTEAGTPSTLTTSGRVLSFDHDAEGRETRRGLGDALTLTQAWDPAGHLTEQRLWHGERQLQSRAYDWRADNHLLAVHDQDAGTTRYELDPLGRPLGVQTPEWAESYSYDPEGNQTSASWTGAPVDSDACGPRAYEGTRVTSAGRVRYAYDEAGRTVERRVRTLSGQVRTWRYAWDAEDRLVGVVGPDGAAWRYGYDPLGRRISKWRVAPDGSSERRVEFVWDGPTLAEQVSVDDRRGAEARPVVLTWNHLAHRPLTQARRVAGSPAAWPTGGAAGGTATATAATDLGKPADGAAGPGGGGDGDPDTDIRFWAIITDLVGTPTHLVDEDGETAWRSASTLWGRTVGTGVDCPLRFPGQYADDETGWHYNHYRHYDPEISRFASPDPLGLDPAPNAYTYPRNPHSWTDPLGLTPCRAAAREQALRDADVPDGAEPLEVRLTPATTPQGRQILDENYQPVMFREEVHLNNRDELVVYQDHHTGHQYGDPNGVGDQPPHVHVRPWEDQRNGQIPGCEEHYYYDPDLG</sequence>
<reference evidence="10 11" key="1">
    <citation type="submission" date="2018-10" db="EMBL/GenBank/DDBJ databases">
        <title>Isolation, diversity and antifungal activity of actinobacteria from wheat.</title>
        <authorList>
            <person name="Han C."/>
        </authorList>
    </citation>
    <scope>NUCLEOTIDE SEQUENCE [LARGE SCALE GENOMIC DNA]</scope>
    <source>
        <strain evidence="10 11">NEAU-YY642</strain>
    </source>
</reference>
<proteinExistence type="predicted"/>
<protein>
    <submittedName>
        <fullName evidence="10">Uncharacterized protein</fullName>
    </submittedName>
</protein>
<dbReference type="RefSeq" id="WP_122399227.1">
    <property type="nucleotide sequence ID" value="NZ_RFFJ01000188.1"/>
</dbReference>
<feature type="domain" description="RHS protein conserved region" evidence="5">
    <location>
        <begin position="1318"/>
        <end position="1346"/>
    </location>
</feature>
<dbReference type="InterPro" id="IPR001826">
    <property type="entry name" value="RHS"/>
</dbReference>
<keyword evidence="4" id="KW-1133">Transmembrane helix</keyword>
<dbReference type="PANTHER" id="PTHR32305">
    <property type="match status" value="1"/>
</dbReference>
<evidence type="ECO:0000259" key="9">
    <source>
        <dbReference type="Pfam" id="PF25023"/>
    </source>
</evidence>
<evidence type="ECO:0000313" key="10">
    <source>
        <dbReference type="EMBL" id="RMI33196.1"/>
    </source>
</evidence>
<dbReference type="InterPro" id="IPR050708">
    <property type="entry name" value="T6SS_VgrG/RHS"/>
</dbReference>
<name>A0A3M2L852_9ACTN</name>
<keyword evidence="4" id="KW-0472">Membrane</keyword>
<feature type="compositionally biased region" description="Basic and acidic residues" evidence="3">
    <location>
        <begin position="11"/>
        <end position="24"/>
    </location>
</feature>
<evidence type="ECO:0000256" key="1">
    <source>
        <dbReference type="ARBA" id="ARBA00022737"/>
    </source>
</evidence>
<comment type="caution">
    <text evidence="10">The sequence shown here is derived from an EMBL/GenBank/DDBJ whole genome shotgun (WGS) entry which is preliminary data.</text>
</comment>
<accession>A0A3M2L852</accession>
<dbReference type="Pfam" id="PF15657">
    <property type="entry name" value="Tox-HNH-EHHH"/>
    <property type="match status" value="1"/>
</dbReference>
<feature type="domain" description="Putative T7SS secretion signal" evidence="8">
    <location>
        <begin position="19"/>
        <end position="194"/>
    </location>
</feature>
<feature type="coiled-coil region" evidence="2">
    <location>
        <begin position="166"/>
        <end position="200"/>
    </location>
</feature>
<dbReference type="InterPro" id="IPR031325">
    <property type="entry name" value="RHS_repeat"/>
</dbReference>
<evidence type="ECO:0000256" key="3">
    <source>
        <dbReference type="SAM" id="MobiDB-lite"/>
    </source>
</evidence>
<evidence type="ECO:0000259" key="8">
    <source>
        <dbReference type="Pfam" id="PF21725"/>
    </source>
</evidence>
<feature type="domain" description="Teneurin-like YD-shell" evidence="9">
    <location>
        <begin position="520"/>
        <end position="609"/>
    </location>
</feature>
<dbReference type="InterPro" id="IPR029013">
    <property type="entry name" value="HP0062-like_sf"/>
</dbReference>
<feature type="compositionally biased region" description="Low complexity" evidence="3">
    <location>
        <begin position="1265"/>
        <end position="1296"/>
    </location>
</feature>
<dbReference type="PANTHER" id="PTHR32305:SF15">
    <property type="entry name" value="PROTEIN RHSA-RELATED"/>
    <property type="match status" value="1"/>
</dbReference>
<feature type="region of interest" description="Disordered" evidence="3">
    <location>
        <begin position="1"/>
        <end position="24"/>
    </location>
</feature>
<dbReference type="Pfam" id="PF21725">
    <property type="entry name" value="T7SS_signal"/>
    <property type="match status" value="1"/>
</dbReference>
<dbReference type="Gene3D" id="2.180.10.10">
    <property type="entry name" value="RHS repeat-associated core"/>
    <property type="match status" value="3"/>
</dbReference>
<dbReference type="InterPro" id="IPR028048">
    <property type="entry name" value="Tox-HNH-EHHH"/>
</dbReference>
<organism evidence="10 11">
    <name type="scientific">Streptomyces triticirhizae</name>
    <dbReference type="NCBI Taxonomy" id="2483353"/>
    <lineage>
        <taxon>Bacteria</taxon>
        <taxon>Bacillati</taxon>
        <taxon>Actinomycetota</taxon>
        <taxon>Actinomycetes</taxon>
        <taxon>Kitasatosporales</taxon>
        <taxon>Streptomycetaceae</taxon>
        <taxon>Streptomyces</taxon>
    </lineage>
</organism>
<dbReference type="NCBIfam" id="TIGR03696">
    <property type="entry name" value="Rhs_assc_core"/>
    <property type="match status" value="1"/>
</dbReference>
<gene>
    <name evidence="10" type="ORF">EBN88_24445</name>
</gene>
<dbReference type="Pfam" id="PF20148">
    <property type="entry name" value="DUF6531"/>
    <property type="match status" value="1"/>
</dbReference>
<keyword evidence="4" id="KW-0812">Transmembrane</keyword>
<dbReference type="InterPro" id="IPR022385">
    <property type="entry name" value="Rhs_assc_core"/>
</dbReference>
<feature type="domain" description="DUF6531" evidence="7">
    <location>
        <begin position="351"/>
        <end position="423"/>
    </location>
</feature>
<keyword evidence="11" id="KW-1185">Reference proteome</keyword>
<evidence type="ECO:0000256" key="2">
    <source>
        <dbReference type="SAM" id="Coils"/>
    </source>
</evidence>
<evidence type="ECO:0000259" key="5">
    <source>
        <dbReference type="Pfam" id="PF03527"/>
    </source>
</evidence>
<keyword evidence="2" id="KW-0175">Coiled coil</keyword>
<evidence type="ECO:0000259" key="6">
    <source>
        <dbReference type="Pfam" id="PF15657"/>
    </source>
</evidence>
<evidence type="ECO:0000259" key="7">
    <source>
        <dbReference type="Pfam" id="PF20148"/>
    </source>
</evidence>
<evidence type="ECO:0000313" key="11">
    <source>
        <dbReference type="Proteomes" id="UP000278673"/>
    </source>
</evidence>
<dbReference type="InterPro" id="IPR045351">
    <property type="entry name" value="DUF6531"/>
</dbReference>
<dbReference type="Pfam" id="PF03527">
    <property type="entry name" value="RHS"/>
    <property type="match status" value="1"/>
</dbReference>
<dbReference type="Pfam" id="PF25023">
    <property type="entry name" value="TEN_YD-shell"/>
    <property type="match status" value="1"/>
</dbReference>
<keyword evidence="1" id="KW-0677">Repeat</keyword>
<dbReference type="SUPFAM" id="SSF82171">
    <property type="entry name" value="DPP6 N-terminal domain-like"/>
    <property type="match status" value="1"/>
</dbReference>
<dbReference type="Pfam" id="PF05593">
    <property type="entry name" value="RHS_repeat"/>
    <property type="match status" value="8"/>
</dbReference>
<feature type="domain" description="HNH/Endo VII superfamily nuclease toxins" evidence="6">
    <location>
        <begin position="1451"/>
        <end position="1521"/>
    </location>
</feature>
<feature type="region of interest" description="Disordered" evidence="3">
    <location>
        <begin position="1264"/>
        <end position="1308"/>
    </location>
</feature>
<dbReference type="InterPro" id="IPR049082">
    <property type="entry name" value="T7SS_signal"/>
</dbReference>
<dbReference type="Gene3D" id="1.20.120.330">
    <property type="entry name" value="Nucleotidyltransferases domain 2"/>
    <property type="match status" value="1"/>
</dbReference>
<dbReference type="PRINTS" id="PR00394">
    <property type="entry name" value="RHSPROTEIN"/>
</dbReference>
<dbReference type="EMBL" id="RFFJ01000188">
    <property type="protein sequence ID" value="RMI33196.1"/>
    <property type="molecule type" value="Genomic_DNA"/>
</dbReference>
<dbReference type="SUPFAM" id="SSF158414">
    <property type="entry name" value="HP0062-like"/>
    <property type="match status" value="1"/>
</dbReference>
<dbReference type="NCBIfam" id="TIGR01643">
    <property type="entry name" value="YD_repeat_2x"/>
    <property type="match status" value="10"/>
</dbReference>
<dbReference type="InterPro" id="IPR056823">
    <property type="entry name" value="TEN-like_YD-shell"/>
</dbReference>
<evidence type="ECO:0000256" key="4">
    <source>
        <dbReference type="SAM" id="Phobius"/>
    </source>
</evidence>
<feature type="region of interest" description="Disordered" evidence="3">
    <location>
        <begin position="135"/>
        <end position="157"/>
    </location>
</feature>
<dbReference type="InterPro" id="IPR006530">
    <property type="entry name" value="YD"/>
</dbReference>
<feature type="transmembrane region" description="Helical" evidence="4">
    <location>
        <begin position="246"/>
        <end position="274"/>
    </location>
</feature>